<dbReference type="Pfam" id="PF02687">
    <property type="entry name" value="FtsX"/>
    <property type="match status" value="2"/>
</dbReference>
<name>A0ABW1EG75_9BACT</name>
<comment type="caution">
    <text evidence="10">The sequence shown here is derived from an EMBL/GenBank/DDBJ whole genome shotgun (WGS) entry which is preliminary data.</text>
</comment>
<keyword evidence="3 7" id="KW-0812">Transmembrane</keyword>
<evidence type="ECO:0000256" key="7">
    <source>
        <dbReference type="SAM" id="Phobius"/>
    </source>
</evidence>
<dbReference type="Proteomes" id="UP001596091">
    <property type="component" value="Unassembled WGS sequence"/>
</dbReference>
<evidence type="ECO:0000259" key="8">
    <source>
        <dbReference type="Pfam" id="PF02687"/>
    </source>
</evidence>
<evidence type="ECO:0000256" key="4">
    <source>
        <dbReference type="ARBA" id="ARBA00022989"/>
    </source>
</evidence>
<dbReference type="PANTHER" id="PTHR30572">
    <property type="entry name" value="MEMBRANE COMPONENT OF TRANSPORTER-RELATED"/>
    <property type="match status" value="1"/>
</dbReference>
<keyword evidence="2" id="KW-1003">Cell membrane</keyword>
<evidence type="ECO:0000256" key="1">
    <source>
        <dbReference type="ARBA" id="ARBA00004651"/>
    </source>
</evidence>
<feature type="transmembrane region" description="Helical" evidence="7">
    <location>
        <begin position="488"/>
        <end position="512"/>
    </location>
</feature>
<dbReference type="InterPro" id="IPR050250">
    <property type="entry name" value="Macrolide_Exporter_MacB"/>
</dbReference>
<feature type="transmembrane region" description="Helical" evidence="7">
    <location>
        <begin position="351"/>
        <end position="372"/>
    </location>
</feature>
<organism evidence="10 11">
    <name type="scientific">Acidicapsa dinghuensis</name>
    <dbReference type="NCBI Taxonomy" id="2218256"/>
    <lineage>
        <taxon>Bacteria</taxon>
        <taxon>Pseudomonadati</taxon>
        <taxon>Acidobacteriota</taxon>
        <taxon>Terriglobia</taxon>
        <taxon>Terriglobales</taxon>
        <taxon>Acidobacteriaceae</taxon>
        <taxon>Acidicapsa</taxon>
    </lineage>
</organism>
<keyword evidence="5 7" id="KW-0472">Membrane</keyword>
<dbReference type="InterPro" id="IPR017800">
    <property type="entry name" value="ADOP"/>
</dbReference>
<comment type="similarity">
    <text evidence="6">Belongs to the ABC-4 integral membrane protein family.</text>
</comment>
<evidence type="ECO:0000256" key="2">
    <source>
        <dbReference type="ARBA" id="ARBA00022475"/>
    </source>
</evidence>
<feature type="transmembrane region" description="Helical" evidence="7">
    <location>
        <begin position="99"/>
        <end position="124"/>
    </location>
</feature>
<feature type="transmembrane region" description="Helical" evidence="7">
    <location>
        <begin position="403"/>
        <end position="425"/>
    </location>
</feature>
<dbReference type="RefSeq" id="WP_263337965.1">
    <property type="nucleotide sequence ID" value="NZ_JAGSYH010000004.1"/>
</dbReference>
<feature type="domain" description="MacB-like periplasmic core" evidence="9">
    <location>
        <begin position="498"/>
        <end position="678"/>
    </location>
</feature>
<feature type="transmembrane region" description="Helical" evidence="7">
    <location>
        <begin position="850"/>
        <end position="871"/>
    </location>
</feature>
<keyword evidence="4 7" id="KW-1133">Transmembrane helix</keyword>
<evidence type="ECO:0000256" key="6">
    <source>
        <dbReference type="ARBA" id="ARBA00038076"/>
    </source>
</evidence>
<dbReference type="EMBL" id="JBHSPH010000002">
    <property type="protein sequence ID" value="MFC5862003.1"/>
    <property type="molecule type" value="Genomic_DNA"/>
</dbReference>
<feature type="domain" description="ABC3 transporter permease C-terminal" evidence="8">
    <location>
        <begin position="353"/>
        <end position="468"/>
    </location>
</feature>
<evidence type="ECO:0000259" key="9">
    <source>
        <dbReference type="Pfam" id="PF12704"/>
    </source>
</evidence>
<dbReference type="NCBIfam" id="NF038403">
    <property type="entry name" value="perm_prefix_1"/>
    <property type="match status" value="1"/>
</dbReference>
<dbReference type="Pfam" id="PF12704">
    <property type="entry name" value="MacB_PCD"/>
    <property type="match status" value="2"/>
</dbReference>
<dbReference type="NCBIfam" id="TIGR03434">
    <property type="entry name" value="ADOP"/>
    <property type="match status" value="1"/>
</dbReference>
<proteinExistence type="inferred from homology"/>
<evidence type="ECO:0000256" key="5">
    <source>
        <dbReference type="ARBA" id="ARBA00023136"/>
    </source>
</evidence>
<feature type="transmembrane region" description="Helical" evidence="7">
    <location>
        <begin position="445"/>
        <end position="467"/>
    </location>
</feature>
<dbReference type="PANTHER" id="PTHR30572:SF4">
    <property type="entry name" value="ABC TRANSPORTER PERMEASE YTRF"/>
    <property type="match status" value="1"/>
</dbReference>
<sequence>MKRQRRGILRILRNLFRRREAELELDAEVRSYVRMVEEERIAKGMSGAEAHRTAMREFGGVEQVKQAVRDRRAGAGMEQLWMDMRYGARQLWRSPGFTATVLFTLALSIGANTAIFSIVNALMLTRLPYAHPERLGTIYTRITGPISEDERHHINGEQWELLRDRVPALISAISNGHATGVDMRAGSHVEYLHYSRVSAHYLDVLEIQPLMGRNFTKTEDLPNGAKVAILSYGLWQSTFESDPNIVGKPILLKGEPYTVVGVLPQGATTPIEADLYTTIQASQNGEGGGTNFTDITRLRDGATWQEADAEINRAWLARHSRYEPQGAAVSYYSVPLQKGETEAVRPQATGLMLAAGFILLIASANLAGLTLVRMMRRGPEMATRLALGASRWQVRRQIWVEHLMLALLGGAAGVLVGYGALRELIVLLPEHYLPTASVPLDGRVLLFTLAVSVVTSVLFGMLPALALRDFDLRSALASRGMHGGDRIGVRQALIAGEVALTVVLLAGSGLLIRSLVHLETLPPGFDATGVMTAKAPLDDVRYRDSAEFRKLMDEGTAAMRQIPGVKYAAVGLSVPYERALNDGITLSEGPNAGTQVMSGMVYVTPEYFQALQMRLLAGRYFTDSDGPDTEPVVIVNQTFARKFFHGENPIGRHIEKNMRIVGVVADVPIEPGLEVLAPLMSEESIYEPAAQQNAQGLTLVHTWFQPDWIVRTRGPVDGLTGQMQKALASVDPNLPFSGFYSMKDLQAKALATQRVEVALLSAMAGLALLLSAVGIFALVANVVAQKTREIGIRMALGSTLKRAMVHVGAPGVRASAAGLVLGLLLCSVALRAMRSVLYGVGVYDGPTIMATVAVLALVTVAAGAAPALRIAKIDPAATLREE</sequence>
<feature type="transmembrane region" description="Helical" evidence="7">
    <location>
        <begin position="805"/>
        <end position="830"/>
    </location>
</feature>
<reference evidence="11" key="1">
    <citation type="journal article" date="2019" name="Int. J. Syst. Evol. Microbiol.">
        <title>The Global Catalogue of Microorganisms (GCM) 10K type strain sequencing project: providing services to taxonomists for standard genome sequencing and annotation.</title>
        <authorList>
            <consortium name="The Broad Institute Genomics Platform"/>
            <consortium name="The Broad Institute Genome Sequencing Center for Infectious Disease"/>
            <person name="Wu L."/>
            <person name="Ma J."/>
        </authorList>
    </citation>
    <scope>NUCLEOTIDE SEQUENCE [LARGE SCALE GENOMIC DNA]</scope>
    <source>
        <strain evidence="11">JCM 4087</strain>
    </source>
</reference>
<comment type="subcellular location">
    <subcellularLocation>
        <location evidence="1">Cell membrane</location>
        <topology evidence="1">Multi-pass membrane protein</topology>
    </subcellularLocation>
</comment>
<dbReference type="InterPro" id="IPR025857">
    <property type="entry name" value="MacB_PCD"/>
</dbReference>
<accession>A0ABW1EG75</accession>
<keyword evidence="11" id="KW-1185">Reference proteome</keyword>
<feature type="domain" description="MacB-like periplasmic core" evidence="9">
    <location>
        <begin position="98"/>
        <end position="313"/>
    </location>
</feature>
<evidence type="ECO:0000256" key="3">
    <source>
        <dbReference type="ARBA" id="ARBA00022692"/>
    </source>
</evidence>
<protein>
    <submittedName>
        <fullName evidence="10">ADOP family duplicated permease</fullName>
    </submittedName>
</protein>
<evidence type="ECO:0000313" key="10">
    <source>
        <dbReference type="EMBL" id="MFC5862003.1"/>
    </source>
</evidence>
<gene>
    <name evidence="10" type="ORF">ACFPT7_06840</name>
</gene>
<feature type="transmembrane region" description="Helical" evidence="7">
    <location>
        <begin position="757"/>
        <end position="784"/>
    </location>
</feature>
<feature type="domain" description="ABC3 transporter permease C-terminal" evidence="8">
    <location>
        <begin position="762"/>
        <end position="875"/>
    </location>
</feature>
<evidence type="ECO:0000313" key="11">
    <source>
        <dbReference type="Proteomes" id="UP001596091"/>
    </source>
</evidence>
<dbReference type="InterPro" id="IPR047928">
    <property type="entry name" value="Perm_prefix_1"/>
</dbReference>
<dbReference type="InterPro" id="IPR003838">
    <property type="entry name" value="ABC3_permease_C"/>
</dbReference>